<gene>
    <name evidence="3" type="ORF">FB45DRAFT_1056078</name>
</gene>
<keyword evidence="1" id="KW-1133">Transmembrane helix</keyword>
<protein>
    <submittedName>
        <fullName evidence="3">Uncharacterized protein</fullName>
    </submittedName>
</protein>
<evidence type="ECO:0000313" key="3">
    <source>
        <dbReference type="EMBL" id="KAJ7636796.1"/>
    </source>
</evidence>
<feature type="chain" id="PRO_5042066206" evidence="2">
    <location>
        <begin position="25"/>
        <end position="76"/>
    </location>
</feature>
<dbReference type="AlphaFoldDB" id="A0AAD7FTN1"/>
<proteinExistence type="predicted"/>
<comment type="caution">
    <text evidence="3">The sequence shown here is derived from an EMBL/GenBank/DDBJ whole genome shotgun (WGS) entry which is preliminary data.</text>
</comment>
<organism evidence="3 4">
    <name type="scientific">Roridomyces roridus</name>
    <dbReference type="NCBI Taxonomy" id="1738132"/>
    <lineage>
        <taxon>Eukaryota</taxon>
        <taxon>Fungi</taxon>
        <taxon>Dikarya</taxon>
        <taxon>Basidiomycota</taxon>
        <taxon>Agaricomycotina</taxon>
        <taxon>Agaricomycetes</taxon>
        <taxon>Agaricomycetidae</taxon>
        <taxon>Agaricales</taxon>
        <taxon>Marasmiineae</taxon>
        <taxon>Mycenaceae</taxon>
        <taxon>Roridomyces</taxon>
    </lineage>
</organism>
<sequence>MESTAMRTLCCIGLVMSFIQLVWGSVIVPHFPAVPSSTPDDDAPKNTVRDFLGNMTFLAGLTLGCWLIMSVWASTR</sequence>
<evidence type="ECO:0000313" key="4">
    <source>
        <dbReference type="Proteomes" id="UP001221142"/>
    </source>
</evidence>
<dbReference type="Proteomes" id="UP001221142">
    <property type="component" value="Unassembled WGS sequence"/>
</dbReference>
<feature type="signal peptide" evidence="2">
    <location>
        <begin position="1"/>
        <end position="24"/>
    </location>
</feature>
<evidence type="ECO:0000256" key="1">
    <source>
        <dbReference type="SAM" id="Phobius"/>
    </source>
</evidence>
<dbReference type="EMBL" id="JARKIF010000006">
    <property type="protein sequence ID" value="KAJ7636796.1"/>
    <property type="molecule type" value="Genomic_DNA"/>
</dbReference>
<keyword evidence="1" id="KW-0472">Membrane</keyword>
<evidence type="ECO:0000256" key="2">
    <source>
        <dbReference type="SAM" id="SignalP"/>
    </source>
</evidence>
<name>A0AAD7FTN1_9AGAR</name>
<reference evidence="3" key="1">
    <citation type="submission" date="2023-03" db="EMBL/GenBank/DDBJ databases">
        <title>Massive genome expansion in bonnet fungi (Mycena s.s.) driven by repeated elements and novel gene families across ecological guilds.</title>
        <authorList>
            <consortium name="Lawrence Berkeley National Laboratory"/>
            <person name="Harder C.B."/>
            <person name="Miyauchi S."/>
            <person name="Viragh M."/>
            <person name="Kuo A."/>
            <person name="Thoen E."/>
            <person name="Andreopoulos B."/>
            <person name="Lu D."/>
            <person name="Skrede I."/>
            <person name="Drula E."/>
            <person name="Henrissat B."/>
            <person name="Morin E."/>
            <person name="Kohler A."/>
            <person name="Barry K."/>
            <person name="LaButti K."/>
            <person name="Morin E."/>
            <person name="Salamov A."/>
            <person name="Lipzen A."/>
            <person name="Mereny Z."/>
            <person name="Hegedus B."/>
            <person name="Baldrian P."/>
            <person name="Stursova M."/>
            <person name="Weitz H."/>
            <person name="Taylor A."/>
            <person name="Grigoriev I.V."/>
            <person name="Nagy L.G."/>
            <person name="Martin F."/>
            <person name="Kauserud H."/>
        </authorList>
    </citation>
    <scope>NUCLEOTIDE SEQUENCE</scope>
    <source>
        <strain evidence="3">9284</strain>
    </source>
</reference>
<keyword evidence="1" id="KW-0812">Transmembrane</keyword>
<keyword evidence="2" id="KW-0732">Signal</keyword>
<feature type="transmembrane region" description="Helical" evidence="1">
    <location>
        <begin position="51"/>
        <end position="73"/>
    </location>
</feature>
<accession>A0AAD7FTN1</accession>
<feature type="non-terminal residue" evidence="3">
    <location>
        <position position="1"/>
    </location>
</feature>
<keyword evidence="4" id="KW-1185">Reference proteome</keyword>